<dbReference type="PANTHER" id="PTHR11476">
    <property type="entry name" value="HISTIDYL-TRNA SYNTHETASE"/>
    <property type="match status" value="1"/>
</dbReference>
<comment type="caution">
    <text evidence="7">The sequence shown here is derived from an EMBL/GenBank/DDBJ whole genome shotgun (WGS) entry which is preliminary data.</text>
</comment>
<comment type="similarity">
    <text evidence="1">Belongs to the class-II aminoacyl-tRNA synthetase family.</text>
</comment>
<dbReference type="STRING" id="154538.A0A1M2VAD7"/>
<dbReference type="InterPro" id="IPR004154">
    <property type="entry name" value="Anticodon-bd"/>
</dbReference>
<evidence type="ECO:0000256" key="1">
    <source>
        <dbReference type="ARBA" id="ARBA00008226"/>
    </source>
</evidence>
<dbReference type="Proteomes" id="UP000184267">
    <property type="component" value="Unassembled WGS sequence"/>
</dbReference>
<dbReference type="PROSITE" id="PS50862">
    <property type="entry name" value="AA_TRNA_LIGASE_II"/>
    <property type="match status" value="1"/>
</dbReference>
<dbReference type="PANTHER" id="PTHR11476:SF7">
    <property type="entry name" value="HISTIDINE--TRNA LIGASE"/>
    <property type="match status" value="1"/>
</dbReference>
<dbReference type="InterPro" id="IPR045864">
    <property type="entry name" value="aa-tRNA-synth_II/BPL/LPL"/>
</dbReference>
<dbReference type="OMA" id="CGGGNFK"/>
<evidence type="ECO:0000256" key="3">
    <source>
        <dbReference type="ARBA" id="ARBA00022741"/>
    </source>
</evidence>
<evidence type="ECO:0000313" key="7">
    <source>
        <dbReference type="EMBL" id="OJT04516.1"/>
    </source>
</evidence>
<dbReference type="SUPFAM" id="SSF55681">
    <property type="entry name" value="Class II aaRS and biotin synthetases"/>
    <property type="match status" value="1"/>
</dbReference>
<keyword evidence="7" id="KW-0436">Ligase</keyword>
<feature type="compositionally biased region" description="Low complexity" evidence="5">
    <location>
        <begin position="371"/>
        <end position="391"/>
    </location>
</feature>
<gene>
    <name evidence="7" type="ORF">TRAPUB_4786</name>
</gene>
<dbReference type="GO" id="GO:0006427">
    <property type="term" value="P:histidyl-tRNA aminoacylation"/>
    <property type="evidence" value="ECO:0007669"/>
    <property type="project" value="TreeGrafter"/>
</dbReference>
<name>A0A1M2VAD7_TRAPU</name>
<dbReference type="Gene3D" id="3.30.930.10">
    <property type="entry name" value="Bira Bifunctional Protein, Domain 2"/>
    <property type="match status" value="1"/>
</dbReference>
<organism evidence="7 8">
    <name type="scientific">Trametes pubescens</name>
    <name type="common">White-rot fungus</name>
    <dbReference type="NCBI Taxonomy" id="154538"/>
    <lineage>
        <taxon>Eukaryota</taxon>
        <taxon>Fungi</taxon>
        <taxon>Dikarya</taxon>
        <taxon>Basidiomycota</taxon>
        <taxon>Agaricomycotina</taxon>
        <taxon>Agaricomycetes</taxon>
        <taxon>Polyporales</taxon>
        <taxon>Polyporaceae</taxon>
        <taxon>Trametes</taxon>
    </lineage>
</organism>
<evidence type="ECO:0000256" key="2">
    <source>
        <dbReference type="ARBA" id="ARBA00012815"/>
    </source>
</evidence>
<dbReference type="GO" id="GO:0000166">
    <property type="term" value="F:nucleotide binding"/>
    <property type="evidence" value="ECO:0007669"/>
    <property type="project" value="UniProtKB-KW"/>
</dbReference>
<dbReference type="InterPro" id="IPR036621">
    <property type="entry name" value="Anticodon-bd_dom_sf"/>
</dbReference>
<protein>
    <recommendedName>
        <fullName evidence="2">histidine--tRNA ligase</fullName>
        <ecNumber evidence="2">6.1.1.21</ecNumber>
    </recommendedName>
</protein>
<dbReference type="GO" id="GO:0032543">
    <property type="term" value="P:mitochondrial translation"/>
    <property type="evidence" value="ECO:0007669"/>
    <property type="project" value="TreeGrafter"/>
</dbReference>
<feature type="domain" description="Aminoacyl-transfer RNA synthetases class-II family profile" evidence="6">
    <location>
        <begin position="88"/>
        <end position="462"/>
    </location>
</feature>
<keyword evidence="8" id="KW-1185">Reference proteome</keyword>
<dbReference type="GO" id="GO:0003723">
    <property type="term" value="F:RNA binding"/>
    <property type="evidence" value="ECO:0007669"/>
    <property type="project" value="TreeGrafter"/>
</dbReference>
<proteinExistence type="inferred from homology"/>
<dbReference type="Pfam" id="PF03129">
    <property type="entry name" value="HGTP_anticodon"/>
    <property type="match status" value="1"/>
</dbReference>
<dbReference type="CDD" id="cd00773">
    <property type="entry name" value="HisRS-like_core"/>
    <property type="match status" value="1"/>
</dbReference>
<evidence type="ECO:0000256" key="4">
    <source>
        <dbReference type="ARBA" id="ARBA00047639"/>
    </source>
</evidence>
<evidence type="ECO:0000313" key="8">
    <source>
        <dbReference type="Proteomes" id="UP000184267"/>
    </source>
</evidence>
<dbReference type="SUPFAM" id="SSF52954">
    <property type="entry name" value="Class II aaRS ABD-related"/>
    <property type="match status" value="1"/>
</dbReference>
<dbReference type="OrthoDB" id="1906957at2759"/>
<dbReference type="GO" id="GO:0004821">
    <property type="term" value="F:histidine-tRNA ligase activity"/>
    <property type="evidence" value="ECO:0007669"/>
    <property type="project" value="UniProtKB-EC"/>
</dbReference>
<evidence type="ECO:0000256" key="5">
    <source>
        <dbReference type="SAM" id="MobiDB-lite"/>
    </source>
</evidence>
<feature type="region of interest" description="Disordered" evidence="5">
    <location>
        <begin position="371"/>
        <end position="413"/>
    </location>
</feature>
<keyword evidence="3" id="KW-0547">Nucleotide-binding</keyword>
<evidence type="ECO:0000259" key="6">
    <source>
        <dbReference type="PROSITE" id="PS50862"/>
    </source>
</evidence>
<reference evidence="7 8" key="1">
    <citation type="submission" date="2016-10" db="EMBL/GenBank/DDBJ databases">
        <title>Genome sequence of the basidiomycete white-rot fungus Trametes pubescens.</title>
        <authorList>
            <person name="Makela M.R."/>
            <person name="Granchi Z."/>
            <person name="Peng M."/>
            <person name="De Vries R.P."/>
            <person name="Grigoriev I."/>
            <person name="Riley R."/>
            <person name="Hilden K."/>
        </authorList>
    </citation>
    <scope>NUCLEOTIDE SEQUENCE [LARGE SCALE GENOMIC DNA]</scope>
    <source>
        <strain evidence="7 8">FBCC735</strain>
    </source>
</reference>
<dbReference type="Gene3D" id="3.40.50.800">
    <property type="entry name" value="Anticodon-binding domain"/>
    <property type="match status" value="1"/>
</dbReference>
<accession>A0A1M2VAD7</accession>
<dbReference type="EMBL" id="MNAD01001539">
    <property type="protein sequence ID" value="OJT04516.1"/>
    <property type="molecule type" value="Genomic_DNA"/>
</dbReference>
<dbReference type="Pfam" id="PF13393">
    <property type="entry name" value="tRNA-synt_His"/>
    <property type="match status" value="1"/>
</dbReference>
<dbReference type="GO" id="GO:0005829">
    <property type="term" value="C:cytosol"/>
    <property type="evidence" value="ECO:0007669"/>
    <property type="project" value="TreeGrafter"/>
</dbReference>
<dbReference type="AlphaFoldDB" id="A0A1M2VAD7"/>
<dbReference type="EC" id="6.1.1.21" evidence="2"/>
<dbReference type="GO" id="GO:0005739">
    <property type="term" value="C:mitochondrion"/>
    <property type="evidence" value="ECO:0007669"/>
    <property type="project" value="TreeGrafter"/>
</dbReference>
<comment type="catalytic activity">
    <reaction evidence="4">
        <text>tRNA(His) + L-histidine + ATP = L-histidyl-tRNA(His) + AMP + diphosphate + H(+)</text>
        <dbReference type="Rhea" id="RHEA:17313"/>
        <dbReference type="Rhea" id="RHEA-COMP:9665"/>
        <dbReference type="Rhea" id="RHEA-COMP:9689"/>
        <dbReference type="ChEBI" id="CHEBI:15378"/>
        <dbReference type="ChEBI" id="CHEBI:30616"/>
        <dbReference type="ChEBI" id="CHEBI:33019"/>
        <dbReference type="ChEBI" id="CHEBI:57595"/>
        <dbReference type="ChEBI" id="CHEBI:78442"/>
        <dbReference type="ChEBI" id="CHEBI:78527"/>
        <dbReference type="ChEBI" id="CHEBI:456215"/>
        <dbReference type="EC" id="6.1.1.21"/>
    </reaction>
</comment>
<sequence length="594" mass="64675">MASSTQPDTGALADEIAAQSSLLNDLRKQQADPALVEDAKKKLGDLKRSLALQQNANPGAKDSKKKERILLKTAKGTRDYGPGEMFCREHIERIVKDCFTTYGGSQLDTPVFERKEVLAGKYGEDAKLIFDLMDQGGEQLALRYDHTVPLARYLAMNGAITAQNKLWQVGKVYRRDNPVMSKGRMREFSQADFDIAGAWDTMIPDAEVISVVCSILSRLDVGEFTIKMNHRKILDGIFEVCGVPADKIRPISSAVDKLDKMSWADVKKEMTEEKGLDPAAADKIGEYVKHKGGPELLDILKADQALMANANAKVGVDEMVILFTYLKSFDVLSLISFDLSLARGLDYYTGIIYEAIVEASAPPGFKSANAFASSSTTTSTSNTAPPAAQQPPKKKAAKKAASPDEEEEIDESQVGVGSIAAGGRYDNLVGMFTAAAAGEGKKAPGLPCVGVSIGLDRIFALVWPKWAERGMRSKETMAYVMAAGDGLLAERVELVRELREAGIKTDFLFKAKPKLPAQFAAGEKDEVPFAIILGGDELKEGLVTVKEQKWEFVDGKKVKVASNDKGTKVKRAELIEWLKATSTFQDWSSGKLIA</sequence>
<dbReference type="InterPro" id="IPR041715">
    <property type="entry name" value="HisRS-like_core"/>
</dbReference>
<dbReference type="InterPro" id="IPR006195">
    <property type="entry name" value="aa-tRNA-synth_II"/>
</dbReference>